<keyword evidence="3" id="KW-0808">Transferase</keyword>
<evidence type="ECO:0000256" key="3">
    <source>
        <dbReference type="ARBA" id="ARBA00022679"/>
    </source>
</evidence>
<keyword evidence="4" id="KW-0548">Nucleotidyltransferase</keyword>
<evidence type="ECO:0000313" key="10">
    <source>
        <dbReference type="EMBL" id="EFO98679.1"/>
    </source>
</evidence>
<dbReference type="Proteomes" id="UP000008281">
    <property type="component" value="Unassembled WGS sequence"/>
</dbReference>
<evidence type="ECO:0000256" key="6">
    <source>
        <dbReference type="ARBA" id="ARBA00022932"/>
    </source>
</evidence>
<gene>
    <name evidence="10" type="ORF">CRE_09836</name>
</gene>
<dbReference type="InterPro" id="IPR023211">
    <property type="entry name" value="DNA_pol_palm_dom_sf"/>
</dbReference>
<comment type="catalytic activity">
    <reaction evidence="8">
        <text>DNA(n) + a 2'-deoxyribonucleoside 5'-triphosphate = DNA(n+1) + diphosphate</text>
        <dbReference type="Rhea" id="RHEA:22508"/>
        <dbReference type="Rhea" id="RHEA-COMP:17339"/>
        <dbReference type="Rhea" id="RHEA-COMP:17340"/>
        <dbReference type="ChEBI" id="CHEBI:33019"/>
        <dbReference type="ChEBI" id="CHEBI:61560"/>
        <dbReference type="ChEBI" id="CHEBI:173112"/>
        <dbReference type="EC" id="2.7.7.7"/>
    </reaction>
</comment>
<proteinExistence type="inferred from homology"/>
<evidence type="ECO:0000259" key="9">
    <source>
        <dbReference type="Pfam" id="PF03175"/>
    </source>
</evidence>
<feature type="domain" description="DNA-directed DNA polymerase family B mitochondria/virus" evidence="9">
    <location>
        <begin position="121"/>
        <end position="157"/>
    </location>
</feature>
<dbReference type="Pfam" id="PF03175">
    <property type="entry name" value="DNA_pol_B_2"/>
    <property type="match status" value="1"/>
</dbReference>
<dbReference type="OMA" id="ICSPCTH"/>
<dbReference type="EC" id="2.7.7.7" evidence="2"/>
<accession>E3NHY6</accession>
<reference evidence="10" key="1">
    <citation type="submission" date="2007-07" db="EMBL/GenBank/DDBJ databases">
        <title>PCAP assembly of the Caenorhabditis remanei genome.</title>
        <authorList>
            <consortium name="The Caenorhabditis remanei Sequencing Consortium"/>
            <person name="Wilson R.K."/>
        </authorList>
    </citation>
    <scope>NUCLEOTIDE SEQUENCE [LARGE SCALE GENOMIC DNA]</scope>
    <source>
        <strain evidence="10">PB4641</strain>
    </source>
</reference>
<keyword evidence="7" id="KW-0238">DNA-binding</keyword>
<evidence type="ECO:0000256" key="1">
    <source>
        <dbReference type="ARBA" id="ARBA00005755"/>
    </source>
</evidence>
<dbReference type="AlphaFoldDB" id="E3NHY6"/>
<keyword evidence="11" id="KW-1185">Reference proteome</keyword>
<evidence type="ECO:0000256" key="2">
    <source>
        <dbReference type="ARBA" id="ARBA00012417"/>
    </source>
</evidence>
<dbReference type="HOGENOM" id="CLU_726808_0_0_1"/>
<evidence type="ECO:0000256" key="5">
    <source>
        <dbReference type="ARBA" id="ARBA00022705"/>
    </source>
</evidence>
<dbReference type="eggNOG" id="ENOG502QQ9V">
    <property type="taxonomic scope" value="Eukaryota"/>
</dbReference>
<sequence>MDLCIVMFFLRNRSCGKSQNICSPCTHTKISERYLTGVWCTDELNYAIIKGYKILKYHEIWHSDRWVAGGFFADYIKPLLKMKHEKSGWPRPDMTDDEKEAYIEKILDMDGVQLDPTKIKVNKAMRSLAKLFLNSAWGKFAQNPDKVETKLIRLTDAVGMTKFLNDPKYEPVNMIPFGAKKYFLSRRPKKEALLPGGFTNLAIAAQTTCVARFRLTQAMEKAGIENMIYCDTDSVIYKKNVGENKLESMRGEQLGFLTDEIPAGRKLKEVVVIAPKMYALRMEDQQGTSSYSVKTKGVSLTSKNSEAISFNTMKETMNDFISEGISEPLVAKMMTFKRGDNALDGLWTCITGKRVNPKMDKGHYDLHGVVTPFGHLSANTLLIDDYPFYDQ</sequence>
<dbReference type="EMBL" id="DS268689">
    <property type="protein sequence ID" value="EFO98679.1"/>
    <property type="molecule type" value="Genomic_DNA"/>
</dbReference>
<evidence type="ECO:0000256" key="7">
    <source>
        <dbReference type="ARBA" id="ARBA00023125"/>
    </source>
</evidence>
<dbReference type="Gene3D" id="1.10.287.690">
    <property type="entry name" value="Helix hairpin bin"/>
    <property type="match status" value="1"/>
</dbReference>
<evidence type="ECO:0000256" key="4">
    <source>
        <dbReference type="ARBA" id="ARBA00022695"/>
    </source>
</evidence>
<keyword evidence="6" id="KW-0239">DNA-directed DNA polymerase</keyword>
<dbReference type="InterPro" id="IPR043502">
    <property type="entry name" value="DNA/RNA_pol_sf"/>
</dbReference>
<evidence type="ECO:0000313" key="11">
    <source>
        <dbReference type="Proteomes" id="UP000008281"/>
    </source>
</evidence>
<dbReference type="InParanoid" id="E3NHY6"/>
<dbReference type="InterPro" id="IPR004868">
    <property type="entry name" value="DNA-dir_DNA_pol_B_mt/vir"/>
</dbReference>
<dbReference type="GO" id="GO:0006260">
    <property type="term" value="P:DNA replication"/>
    <property type="evidence" value="ECO:0007669"/>
    <property type="project" value="UniProtKB-KW"/>
</dbReference>
<name>E3NHY6_CAERE</name>
<organism evidence="11">
    <name type="scientific">Caenorhabditis remanei</name>
    <name type="common">Caenorhabditis vulgaris</name>
    <dbReference type="NCBI Taxonomy" id="31234"/>
    <lineage>
        <taxon>Eukaryota</taxon>
        <taxon>Metazoa</taxon>
        <taxon>Ecdysozoa</taxon>
        <taxon>Nematoda</taxon>
        <taxon>Chromadorea</taxon>
        <taxon>Rhabditida</taxon>
        <taxon>Rhabditina</taxon>
        <taxon>Rhabditomorpha</taxon>
        <taxon>Rhabditoidea</taxon>
        <taxon>Rhabditidae</taxon>
        <taxon>Peloderinae</taxon>
        <taxon>Caenorhabditis</taxon>
    </lineage>
</organism>
<evidence type="ECO:0000256" key="8">
    <source>
        <dbReference type="ARBA" id="ARBA00049244"/>
    </source>
</evidence>
<dbReference type="GO" id="GO:0003677">
    <property type="term" value="F:DNA binding"/>
    <property type="evidence" value="ECO:0007669"/>
    <property type="project" value="UniProtKB-KW"/>
</dbReference>
<comment type="similarity">
    <text evidence="1">Belongs to the DNA polymerase type-B family.</text>
</comment>
<dbReference type="Gene3D" id="3.90.1600.10">
    <property type="entry name" value="Palm domain of DNA polymerase"/>
    <property type="match status" value="1"/>
</dbReference>
<dbReference type="GO" id="GO:0003887">
    <property type="term" value="F:DNA-directed DNA polymerase activity"/>
    <property type="evidence" value="ECO:0007669"/>
    <property type="project" value="UniProtKB-KW"/>
</dbReference>
<dbReference type="GO" id="GO:0000166">
    <property type="term" value="F:nucleotide binding"/>
    <property type="evidence" value="ECO:0007669"/>
    <property type="project" value="InterPro"/>
</dbReference>
<keyword evidence="5" id="KW-0235">DNA replication</keyword>
<dbReference type="SUPFAM" id="SSF56672">
    <property type="entry name" value="DNA/RNA polymerases"/>
    <property type="match status" value="1"/>
</dbReference>
<dbReference type="PANTHER" id="PTHR33568:SF3">
    <property type="entry name" value="DNA-DIRECTED DNA POLYMERASE"/>
    <property type="match status" value="1"/>
</dbReference>
<protein>
    <recommendedName>
        <fullName evidence="2">DNA-directed DNA polymerase</fullName>
        <ecNumber evidence="2">2.7.7.7</ecNumber>
    </recommendedName>
</protein>
<dbReference type="STRING" id="31234.E3NHY6"/>
<dbReference type="OrthoDB" id="5876545at2759"/>
<dbReference type="PANTHER" id="PTHR33568">
    <property type="entry name" value="DNA POLYMERASE"/>
    <property type="match status" value="1"/>
</dbReference>